<organism evidence="1 2">
    <name type="scientific">Sphingobacterium spiritivorum</name>
    <name type="common">Flavobacterium spiritivorum</name>
    <dbReference type="NCBI Taxonomy" id="258"/>
    <lineage>
        <taxon>Bacteria</taxon>
        <taxon>Pseudomonadati</taxon>
        <taxon>Bacteroidota</taxon>
        <taxon>Sphingobacteriia</taxon>
        <taxon>Sphingobacteriales</taxon>
        <taxon>Sphingobacteriaceae</taxon>
        <taxon>Sphingobacterium</taxon>
    </lineage>
</organism>
<proteinExistence type="predicted"/>
<gene>
    <name evidence="1" type="ORF">NCTC11388_01733</name>
</gene>
<name>A0A380BUD3_SPHSI</name>
<evidence type="ECO:0000313" key="1">
    <source>
        <dbReference type="EMBL" id="SUJ07179.1"/>
    </source>
</evidence>
<reference evidence="1 2" key="1">
    <citation type="submission" date="2018-06" db="EMBL/GenBank/DDBJ databases">
        <authorList>
            <consortium name="Pathogen Informatics"/>
            <person name="Doyle S."/>
        </authorList>
    </citation>
    <scope>NUCLEOTIDE SEQUENCE [LARGE SCALE GENOMIC DNA]</scope>
    <source>
        <strain evidence="1 2">NCTC11388</strain>
    </source>
</reference>
<dbReference type="AlphaFoldDB" id="A0A380BUD3"/>
<accession>A0A380BUD3</accession>
<protein>
    <submittedName>
        <fullName evidence="1">Uncharacterized protein</fullName>
    </submittedName>
</protein>
<dbReference type="RefSeq" id="WP_115169820.1">
    <property type="nucleotide sequence ID" value="NZ_UGYW01000002.1"/>
</dbReference>
<evidence type="ECO:0000313" key="2">
    <source>
        <dbReference type="Proteomes" id="UP000254893"/>
    </source>
</evidence>
<sequence length="189" mass="21855">MKIAILGWGSLIWSPKDLKYDKELNWNPNGPYLPIEFSRISQNGRLTLVIDSNAELVPTLYAISLYENLDKAISDLALREGCNKNKIGIYNKRTDKFTPSNFSYQNKIKEWINNTDLDAVVWTNLGKKFKDKIGLWYNSDNVIHYLETLPKETQIIAKEYITKTPKQIDTPIRKAIKINLGWDSTETQE</sequence>
<dbReference type="EMBL" id="UGYW01000002">
    <property type="protein sequence ID" value="SUJ07179.1"/>
    <property type="molecule type" value="Genomic_DNA"/>
</dbReference>
<dbReference type="Proteomes" id="UP000254893">
    <property type="component" value="Unassembled WGS sequence"/>
</dbReference>